<comment type="caution">
    <text evidence="3">The sequence shown here is derived from an EMBL/GenBank/DDBJ whole genome shotgun (WGS) entry which is preliminary data.</text>
</comment>
<evidence type="ECO:0000256" key="1">
    <source>
        <dbReference type="ARBA" id="ARBA00008791"/>
    </source>
</evidence>
<dbReference type="RefSeq" id="WP_322134366.1">
    <property type="nucleotide sequence ID" value="NZ_CP085036.1"/>
</dbReference>
<feature type="domain" description="UspA" evidence="2">
    <location>
        <begin position="189"/>
        <end position="259"/>
    </location>
</feature>
<reference evidence="3 4" key="1">
    <citation type="submission" date="2023-04" db="EMBL/GenBank/DDBJ databases">
        <title>Genome Encyclopedia of Bacteria and Archaea VI: Functional Genomics of Type Strains.</title>
        <authorList>
            <person name="Whitman W."/>
        </authorList>
    </citation>
    <scope>NUCLEOTIDE SEQUENCE [LARGE SCALE GENOMIC DNA]</scope>
    <source>
        <strain evidence="3 4">SG_E_30_P1</strain>
    </source>
</reference>
<sequence>MTIRVGVDGSGPSRAAITWAAKRSARDHEALELVHVVDGEWGQLGEDYADDARRGANGLLADALEVARRCAPDAPITTSIRQGSTAWELAVSAEPGDLLVVGTHKTGYLSGRVLGTRSVVVASTATSSVAVIPDTPVTARRGVVVGVAEGTPWEVAVTRGAQEAAHVGNELSLVNAAPGDGGQRLLADAAALAADIHPALVIRRRVSRRRPAEALLDASRSAGLLVLGATRADTARAGYLGSTTHEVLLNLNSPVLIARA</sequence>
<evidence type="ECO:0000313" key="3">
    <source>
        <dbReference type="EMBL" id="MDH6182076.1"/>
    </source>
</evidence>
<dbReference type="PANTHER" id="PTHR46268">
    <property type="entry name" value="STRESS RESPONSE PROTEIN NHAX"/>
    <property type="match status" value="1"/>
</dbReference>
<name>A0ABT6KQ15_9MICO</name>
<gene>
    <name evidence="3" type="ORF">M2152_002258</name>
</gene>
<dbReference type="InterPro" id="IPR014729">
    <property type="entry name" value="Rossmann-like_a/b/a_fold"/>
</dbReference>
<dbReference type="Pfam" id="PF00582">
    <property type="entry name" value="Usp"/>
    <property type="match status" value="2"/>
</dbReference>
<dbReference type="InterPro" id="IPR006016">
    <property type="entry name" value="UspA"/>
</dbReference>
<dbReference type="SUPFAM" id="SSF52402">
    <property type="entry name" value="Adenine nucleotide alpha hydrolases-like"/>
    <property type="match status" value="2"/>
</dbReference>
<protein>
    <submittedName>
        <fullName evidence="3">Nucleotide-binding universal stress UspA family protein</fullName>
    </submittedName>
</protein>
<accession>A0ABT6KQ15</accession>
<dbReference type="PANTHER" id="PTHR46268:SF6">
    <property type="entry name" value="UNIVERSAL STRESS PROTEIN UP12"/>
    <property type="match status" value="1"/>
</dbReference>
<dbReference type="Gene3D" id="3.40.50.620">
    <property type="entry name" value="HUPs"/>
    <property type="match status" value="2"/>
</dbReference>
<proteinExistence type="inferred from homology"/>
<organism evidence="3 4">
    <name type="scientific">Antiquaquibacter oligotrophicus</name>
    <dbReference type="NCBI Taxonomy" id="2880260"/>
    <lineage>
        <taxon>Bacteria</taxon>
        <taxon>Bacillati</taxon>
        <taxon>Actinomycetota</taxon>
        <taxon>Actinomycetes</taxon>
        <taxon>Micrococcales</taxon>
        <taxon>Microbacteriaceae</taxon>
        <taxon>Antiquaquibacter</taxon>
    </lineage>
</organism>
<comment type="similarity">
    <text evidence="1">Belongs to the universal stress protein A family.</text>
</comment>
<feature type="domain" description="UspA" evidence="2">
    <location>
        <begin position="2"/>
        <end position="133"/>
    </location>
</feature>
<evidence type="ECO:0000259" key="2">
    <source>
        <dbReference type="Pfam" id="PF00582"/>
    </source>
</evidence>
<dbReference type="Proteomes" id="UP001160142">
    <property type="component" value="Unassembled WGS sequence"/>
</dbReference>
<evidence type="ECO:0000313" key="4">
    <source>
        <dbReference type="Proteomes" id="UP001160142"/>
    </source>
</evidence>
<keyword evidence="4" id="KW-1185">Reference proteome</keyword>
<dbReference type="EMBL" id="JARXVQ010000001">
    <property type="protein sequence ID" value="MDH6182076.1"/>
    <property type="molecule type" value="Genomic_DNA"/>
</dbReference>